<dbReference type="PANTHER" id="PTHR19308:SF14">
    <property type="entry name" value="START DOMAIN-CONTAINING PROTEIN"/>
    <property type="match status" value="1"/>
</dbReference>
<dbReference type="RefSeq" id="WP_225700071.1">
    <property type="nucleotide sequence ID" value="NZ_JAIXNE010000011.1"/>
</dbReference>
<proteinExistence type="predicted"/>
<dbReference type="AlphaFoldDB" id="A0A9X1HX24"/>
<dbReference type="InterPro" id="IPR028347">
    <property type="entry name" value="START_dom_prot"/>
</dbReference>
<accession>A0A9X1HX24</accession>
<feature type="domain" description="START" evidence="1">
    <location>
        <begin position="17"/>
        <end position="195"/>
    </location>
</feature>
<gene>
    <name evidence="2" type="ORF">LDX50_30340</name>
</gene>
<dbReference type="InterPro" id="IPR002913">
    <property type="entry name" value="START_lipid-bd_dom"/>
</dbReference>
<reference evidence="2" key="1">
    <citation type="submission" date="2021-09" db="EMBL/GenBank/DDBJ databases">
        <title>Fulvivirga sp. isolated from coastal sediment.</title>
        <authorList>
            <person name="Yu H."/>
        </authorList>
    </citation>
    <scope>NUCLEOTIDE SEQUENCE</scope>
    <source>
        <strain evidence="2">1062</strain>
    </source>
</reference>
<dbReference type="InterPro" id="IPR051213">
    <property type="entry name" value="START_lipid_transfer"/>
</dbReference>
<dbReference type="Gene3D" id="3.30.530.20">
    <property type="match status" value="1"/>
</dbReference>
<comment type="caution">
    <text evidence="2">The sequence shown here is derived from an EMBL/GenBank/DDBJ whole genome shotgun (WGS) entry which is preliminary data.</text>
</comment>
<dbReference type="GO" id="GO:0005737">
    <property type="term" value="C:cytoplasm"/>
    <property type="evidence" value="ECO:0007669"/>
    <property type="project" value="UniProtKB-ARBA"/>
</dbReference>
<dbReference type="Proteomes" id="UP001139409">
    <property type="component" value="Unassembled WGS sequence"/>
</dbReference>
<dbReference type="SUPFAM" id="SSF55961">
    <property type="entry name" value="Bet v1-like"/>
    <property type="match status" value="1"/>
</dbReference>
<dbReference type="GO" id="GO:0008289">
    <property type="term" value="F:lipid binding"/>
    <property type="evidence" value="ECO:0007669"/>
    <property type="project" value="InterPro"/>
</dbReference>
<name>A0A9X1HX24_9BACT</name>
<dbReference type="Pfam" id="PF01852">
    <property type="entry name" value="START"/>
    <property type="match status" value="1"/>
</dbReference>
<sequence>MIRLVIILIVPTLLSFQENEWRLDKDKNEIQVYTREVEGFPIRQFRASSQTSAPLEAIEQLFREISDYPSWMPDVSGSQLLEQPADNAYIYYLQIDSPFPVQDRDLVARMTFEYLSENVLRITYENLPDHYPAQSRHTRITYFKGYWEFTRAEGQTIIQNQFLSDPGGSVPSWVVNSFMASNPYNTVLALKKQIE</sequence>
<protein>
    <recommendedName>
        <fullName evidence="1">START domain-containing protein</fullName>
    </recommendedName>
</protein>
<evidence type="ECO:0000259" key="1">
    <source>
        <dbReference type="PROSITE" id="PS50848"/>
    </source>
</evidence>
<dbReference type="PROSITE" id="PS50848">
    <property type="entry name" value="START"/>
    <property type="match status" value="1"/>
</dbReference>
<organism evidence="2 3">
    <name type="scientific">Fulvivirga sedimenti</name>
    <dbReference type="NCBI Taxonomy" id="2879465"/>
    <lineage>
        <taxon>Bacteria</taxon>
        <taxon>Pseudomonadati</taxon>
        <taxon>Bacteroidota</taxon>
        <taxon>Cytophagia</taxon>
        <taxon>Cytophagales</taxon>
        <taxon>Fulvivirgaceae</taxon>
        <taxon>Fulvivirga</taxon>
    </lineage>
</organism>
<evidence type="ECO:0000313" key="2">
    <source>
        <dbReference type="EMBL" id="MCA6079211.1"/>
    </source>
</evidence>
<evidence type="ECO:0000313" key="3">
    <source>
        <dbReference type="Proteomes" id="UP001139409"/>
    </source>
</evidence>
<dbReference type="EMBL" id="JAIXNE010000011">
    <property type="protein sequence ID" value="MCA6079211.1"/>
    <property type="molecule type" value="Genomic_DNA"/>
</dbReference>
<keyword evidence="3" id="KW-1185">Reference proteome</keyword>
<dbReference type="PIRSF" id="PIRSF039033">
    <property type="entry name" value="START_dom"/>
    <property type="match status" value="1"/>
</dbReference>
<dbReference type="PANTHER" id="PTHR19308">
    <property type="entry name" value="PHOSPHATIDYLCHOLINE TRANSFER PROTEIN"/>
    <property type="match status" value="1"/>
</dbReference>
<dbReference type="InterPro" id="IPR023393">
    <property type="entry name" value="START-like_dom_sf"/>
</dbReference>